<dbReference type="AlphaFoldDB" id="A0A0J8GT41"/>
<evidence type="ECO:0000256" key="15">
    <source>
        <dbReference type="ARBA" id="ARBA00051245"/>
    </source>
</evidence>
<evidence type="ECO:0000256" key="2">
    <source>
        <dbReference type="ARBA" id="ARBA00007316"/>
    </source>
</evidence>
<evidence type="ECO:0000259" key="18">
    <source>
        <dbReference type="Pfam" id="PF02706"/>
    </source>
</evidence>
<evidence type="ECO:0000256" key="16">
    <source>
        <dbReference type="SAM" id="Coils"/>
    </source>
</evidence>
<dbReference type="STRING" id="1513271.XM47_14300"/>
<organism evidence="21 22">
    <name type="scientific">Catenovulum maritimum</name>
    <dbReference type="NCBI Taxonomy" id="1513271"/>
    <lineage>
        <taxon>Bacteria</taxon>
        <taxon>Pseudomonadati</taxon>
        <taxon>Pseudomonadota</taxon>
        <taxon>Gammaproteobacteria</taxon>
        <taxon>Alteromonadales</taxon>
        <taxon>Alteromonadaceae</taxon>
        <taxon>Catenovulum</taxon>
    </lineage>
</organism>
<evidence type="ECO:0000256" key="7">
    <source>
        <dbReference type="ARBA" id="ARBA00022679"/>
    </source>
</evidence>
<comment type="subcellular location">
    <subcellularLocation>
        <location evidence="1">Cell inner membrane</location>
        <topology evidence="1">Multi-pass membrane protein</topology>
    </subcellularLocation>
</comment>
<dbReference type="RefSeq" id="WP_048693893.1">
    <property type="nucleotide sequence ID" value="NZ_KQ130497.1"/>
</dbReference>
<evidence type="ECO:0000256" key="14">
    <source>
        <dbReference type="ARBA" id="ARBA00023137"/>
    </source>
</evidence>
<comment type="caution">
    <text evidence="21">The sequence shown here is derived from an EMBL/GenBank/DDBJ whole genome shotgun (WGS) entry which is preliminary data.</text>
</comment>
<dbReference type="OrthoDB" id="9775724at2"/>
<gene>
    <name evidence="21" type="ORF">XM47_14300</name>
</gene>
<dbReference type="CDD" id="cd05387">
    <property type="entry name" value="BY-kinase"/>
    <property type="match status" value="1"/>
</dbReference>
<feature type="domain" description="Tyrosine-protein kinase G-rich" evidence="20">
    <location>
        <begin position="386"/>
        <end position="462"/>
    </location>
</feature>
<dbReference type="GO" id="GO:0005886">
    <property type="term" value="C:plasma membrane"/>
    <property type="evidence" value="ECO:0007669"/>
    <property type="project" value="UniProtKB-SubCell"/>
</dbReference>
<dbReference type="PANTHER" id="PTHR32309:SF13">
    <property type="entry name" value="FERRIC ENTEROBACTIN TRANSPORT PROTEIN FEPE"/>
    <property type="match status" value="1"/>
</dbReference>
<dbReference type="GO" id="GO:0005524">
    <property type="term" value="F:ATP binding"/>
    <property type="evidence" value="ECO:0007669"/>
    <property type="project" value="UniProtKB-KW"/>
</dbReference>
<evidence type="ECO:0000256" key="13">
    <source>
        <dbReference type="ARBA" id="ARBA00023136"/>
    </source>
</evidence>
<evidence type="ECO:0000313" key="22">
    <source>
        <dbReference type="Proteomes" id="UP000037600"/>
    </source>
</evidence>
<accession>A0A0J8GT41</accession>
<sequence>MSVKGNMSSEEVIDLRAYWQVLLKYKYRIFGFVFFITLSVAVVVSGMKPVYRATASIMLKTEQDKAVSIDDVYTLDTSRKEYFLTQHEILRSNRIADAVIERAGLATQPEYQANANVSPISQVKSFMTGLLSQSANQVPSQEKAQRIENNRLLKAFKKNLGVSPVPKTLLVRISYDSYDPVLAAQVANTLGEVYIEQQFDAKLSITRKAVGWLGDRLEQLRNQLSSSERKLQSFRQEQGLIDIEGISSIVAKEIEDLSENYRDARQRRVQAESIDILLNGSINADSAELSSLTEVSNHPVIREIKREEIDAEKKVSELSKRYGPKHPKLISANAELTAVQRNLKGQINKLVKGIEKELVAAKESETKLLAQLNQAKQEYQQVSAKEAEYLALKREVQSNRNLYNTFLARFKETDITTGYDSQQARIIDMAKVPIMPVKPNKPLLVLITLIASTLFAVIVVFIFDALNDSFRTVAEIEERLKLKLMGLVPLIKKNKQGSIPVRSFYAQENRNFAESIRTMRTGLLLSNSDRECKVFTVTSSIPEEGKTTTSINLAFSMAQMERVLLVETDLRRPNVGKLFDLPPYQLGLSNLLTGAACFEECVVKDKESGVDIICAGAVPSNPLELLSSDKFKQFLTDAKQKYDRIVLDTAPANPVSDAAVIATLSDSVIYVVRANSTRHATVQQGLGKLIEVGARLDGVVLAQVDVNKKDGYGYQGYYDYYGYAEKSAI</sequence>
<evidence type="ECO:0000256" key="4">
    <source>
        <dbReference type="ARBA" id="ARBA00011903"/>
    </source>
</evidence>
<feature type="coiled-coil region" evidence="16">
    <location>
        <begin position="358"/>
        <end position="392"/>
    </location>
</feature>
<dbReference type="Gene3D" id="3.40.50.300">
    <property type="entry name" value="P-loop containing nucleotide triphosphate hydrolases"/>
    <property type="match status" value="1"/>
</dbReference>
<dbReference type="SUPFAM" id="SSF52540">
    <property type="entry name" value="P-loop containing nucleoside triphosphate hydrolases"/>
    <property type="match status" value="1"/>
</dbReference>
<reference evidence="21 22" key="1">
    <citation type="submission" date="2015-04" db="EMBL/GenBank/DDBJ databases">
        <title>Draft Genome Sequence of the Novel Agar-Digesting Marine Bacterium Q1.</title>
        <authorList>
            <person name="Li Y."/>
            <person name="Li D."/>
            <person name="Chen G."/>
            <person name="Du Z."/>
        </authorList>
    </citation>
    <scope>NUCLEOTIDE SEQUENCE [LARGE SCALE GENOMIC DNA]</scope>
    <source>
        <strain evidence="21 22">Q1</strain>
    </source>
</reference>
<evidence type="ECO:0000256" key="17">
    <source>
        <dbReference type="SAM" id="Phobius"/>
    </source>
</evidence>
<dbReference type="PANTHER" id="PTHR32309">
    <property type="entry name" value="TYROSINE-PROTEIN KINASE"/>
    <property type="match status" value="1"/>
</dbReference>
<evidence type="ECO:0000256" key="12">
    <source>
        <dbReference type="ARBA" id="ARBA00022989"/>
    </source>
</evidence>
<keyword evidence="7" id="KW-0808">Transferase</keyword>
<name>A0A0J8GT41_9ALTE</name>
<evidence type="ECO:0000256" key="6">
    <source>
        <dbReference type="ARBA" id="ARBA00022519"/>
    </source>
</evidence>
<evidence type="ECO:0000256" key="1">
    <source>
        <dbReference type="ARBA" id="ARBA00004429"/>
    </source>
</evidence>
<comment type="catalytic activity">
    <reaction evidence="15">
        <text>L-tyrosyl-[protein] + ATP = O-phospho-L-tyrosyl-[protein] + ADP + H(+)</text>
        <dbReference type="Rhea" id="RHEA:10596"/>
        <dbReference type="Rhea" id="RHEA-COMP:10136"/>
        <dbReference type="Rhea" id="RHEA-COMP:20101"/>
        <dbReference type="ChEBI" id="CHEBI:15378"/>
        <dbReference type="ChEBI" id="CHEBI:30616"/>
        <dbReference type="ChEBI" id="CHEBI:46858"/>
        <dbReference type="ChEBI" id="CHEBI:61978"/>
        <dbReference type="ChEBI" id="CHEBI:456216"/>
        <dbReference type="EC" id="2.7.10.2"/>
    </reaction>
</comment>
<dbReference type="Pfam" id="PF13807">
    <property type="entry name" value="GNVR"/>
    <property type="match status" value="1"/>
</dbReference>
<comment type="similarity">
    <text evidence="3">Belongs to the etk/wzc family.</text>
</comment>
<evidence type="ECO:0000256" key="3">
    <source>
        <dbReference type="ARBA" id="ARBA00008883"/>
    </source>
</evidence>
<dbReference type="Proteomes" id="UP000037600">
    <property type="component" value="Unassembled WGS sequence"/>
</dbReference>
<keyword evidence="14" id="KW-0829">Tyrosine-protein kinase</keyword>
<keyword evidence="5" id="KW-1003">Cell membrane</keyword>
<evidence type="ECO:0000256" key="10">
    <source>
        <dbReference type="ARBA" id="ARBA00022777"/>
    </source>
</evidence>
<keyword evidence="16" id="KW-0175">Coiled coil</keyword>
<dbReference type="EC" id="2.7.10.2" evidence="4"/>
<evidence type="ECO:0000256" key="5">
    <source>
        <dbReference type="ARBA" id="ARBA00022475"/>
    </source>
</evidence>
<dbReference type="InterPro" id="IPR032807">
    <property type="entry name" value="GNVR"/>
</dbReference>
<keyword evidence="6" id="KW-0997">Cell inner membrane</keyword>
<evidence type="ECO:0000259" key="20">
    <source>
        <dbReference type="Pfam" id="PF13807"/>
    </source>
</evidence>
<dbReference type="Pfam" id="PF02706">
    <property type="entry name" value="Wzz"/>
    <property type="match status" value="1"/>
</dbReference>
<keyword evidence="22" id="KW-1185">Reference proteome</keyword>
<keyword evidence="8 17" id="KW-0812">Transmembrane</keyword>
<dbReference type="NCBIfam" id="TIGR01007">
    <property type="entry name" value="eps_fam"/>
    <property type="match status" value="1"/>
</dbReference>
<protein>
    <recommendedName>
        <fullName evidence="4">non-specific protein-tyrosine kinase</fullName>
        <ecNumber evidence="4">2.7.10.2</ecNumber>
    </recommendedName>
</protein>
<feature type="transmembrane region" description="Helical" evidence="17">
    <location>
        <begin position="29"/>
        <end position="51"/>
    </location>
</feature>
<dbReference type="InterPro" id="IPR025669">
    <property type="entry name" value="AAA_dom"/>
</dbReference>
<dbReference type="GO" id="GO:0004715">
    <property type="term" value="F:non-membrane spanning protein tyrosine kinase activity"/>
    <property type="evidence" value="ECO:0007669"/>
    <property type="project" value="UniProtKB-EC"/>
</dbReference>
<dbReference type="InterPro" id="IPR003856">
    <property type="entry name" value="LPS_length_determ_N"/>
</dbReference>
<dbReference type="PATRIC" id="fig|1513271.3.peg.2939"/>
<keyword evidence="13 17" id="KW-0472">Membrane</keyword>
<feature type="coiled-coil region" evidence="16">
    <location>
        <begin position="217"/>
        <end position="274"/>
    </location>
</feature>
<evidence type="ECO:0000313" key="21">
    <source>
        <dbReference type="EMBL" id="KMT64459.1"/>
    </source>
</evidence>
<keyword evidence="10" id="KW-0418">Kinase</keyword>
<evidence type="ECO:0000259" key="19">
    <source>
        <dbReference type="Pfam" id="PF13614"/>
    </source>
</evidence>
<proteinExistence type="inferred from homology"/>
<feature type="domain" description="AAA" evidence="19">
    <location>
        <begin position="545"/>
        <end position="690"/>
    </location>
</feature>
<comment type="similarity">
    <text evidence="2">Belongs to the CpsD/CapB family.</text>
</comment>
<dbReference type="EMBL" id="LAZL01000024">
    <property type="protein sequence ID" value="KMT64459.1"/>
    <property type="molecule type" value="Genomic_DNA"/>
</dbReference>
<evidence type="ECO:0000256" key="9">
    <source>
        <dbReference type="ARBA" id="ARBA00022741"/>
    </source>
</evidence>
<evidence type="ECO:0000256" key="8">
    <source>
        <dbReference type="ARBA" id="ARBA00022692"/>
    </source>
</evidence>
<keyword evidence="9" id="KW-0547">Nucleotide-binding</keyword>
<feature type="transmembrane region" description="Helical" evidence="17">
    <location>
        <begin position="443"/>
        <end position="463"/>
    </location>
</feature>
<keyword evidence="12 17" id="KW-1133">Transmembrane helix</keyword>
<keyword evidence="11" id="KW-0067">ATP-binding</keyword>
<dbReference type="Pfam" id="PF13614">
    <property type="entry name" value="AAA_31"/>
    <property type="match status" value="1"/>
</dbReference>
<dbReference type="InterPro" id="IPR050445">
    <property type="entry name" value="Bact_polysacc_biosynth/exp"/>
</dbReference>
<evidence type="ECO:0000256" key="11">
    <source>
        <dbReference type="ARBA" id="ARBA00022840"/>
    </source>
</evidence>
<dbReference type="InterPro" id="IPR027417">
    <property type="entry name" value="P-loop_NTPase"/>
</dbReference>
<dbReference type="InterPro" id="IPR005702">
    <property type="entry name" value="Wzc-like_C"/>
</dbReference>
<feature type="domain" description="Polysaccharide chain length determinant N-terminal" evidence="18">
    <location>
        <begin position="13"/>
        <end position="101"/>
    </location>
</feature>